<name>A0A316ZFR7_9BASI</name>
<dbReference type="PROSITE" id="PS50097">
    <property type="entry name" value="BTB"/>
    <property type="match status" value="1"/>
</dbReference>
<sequence length="1049" mass="109696">MARAGGQAARPAVASPQPPVPAADASMSDAAAEGEAAVAAQPSAPQQPPPPPPQQVAAPSAAAAPSTPRAGGSTSAIPSVCRSASSMSVSASGSAPGPSTPHSRAAAYGLLARASPPPAAATPSLTTTHTPRRPSLLFAPASLASSSSPTPSPRDATPPPPFLPPAQPQRGRGASAAAALASQHLGSASSAASNLFGFEVTVLRPFGSPAPNMSTWRPPHAPTPGAASRLSSAAAHQPTAGSPRFSHLGSFNAAQAPASRPTSAPWPWSNTYGAPHVHAHQQQQHAPQNQQSWSALADPTALGGTSGGQMQGRFEENSVTSFTWRISDLALLRDEVERSSAPLDGDERSVSAGGGMSDVWTTQPIFGDGKWKLELVRTSRLQPSSGSVAGDEDDNDTPSASENASAPLSSSPISLDHANLAAHMLDGDGSGSGGGDEARTLSVLSVYLTSMVLDYSPADFAIPACIFLGLSPAARSPATRASRGGGFLWTTFETWEFARETEFWQCHGLPSLSALLEQHDIAALDAMELTVQISIGPRAAGSTPAMARGRPFEMEKLHAVPRDLVSGLEGLLDSQSTGDVVLLVRECGVLLPLVDDDGTGETWQREVQVLQMGAPLPPGATLVVRDRAIWAHSAILRVRSDFFRDMLASSFCEGQEHDLDAQHGPGAQQPHQQEGMATLGARKVRVLRLPDADFSTAYAFLRFLYLDEVEFAAAEALHSGGLDESWLSHGLAAAAVAGDEQGETSQTPMPLWEWRVWDEAEEDLTATTTRCDAATQAGAERSTYGVASSMHAHAGSATARQQPAARSSLSDHAASRGIGGAGPGTGEPNASSAAPVAETWPPRGALRLGGEWRRVSSYAEVQRQQQQQAAPQHPSHSASSLDSNADIPTLSLGVLLFSDPHSHPPPSAAQAPPSALALYRLAHRCAATALADLARAHLVAALRPHNAFPLLLATGRYEELHVEVKRYVLRHWELVAATDVFDRSVGSPFPRPSPLPPSLPFEPEEREPSKLTLMGGRGNPMRGRGQTDAFAKPSVATGAAMRRWRCCRS</sequence>
<evidence type="ECO:0000313" key="4">
    <source>
        <dbReference type="Proteomes" id="UP000245946"/>
    </source>
</evidence>
<dbReference type="AlphaFoldDB" id="A0A316ZFR7"/>
<dbReference type="SUPFAM" id="SSF54695">
    <property type="entry name" value="POZ domain"/>
    <property type="match status" value="1"/>
</dbReference>
<reference evidence="3 4" key="1">
    <citation type="journal article" date="2018" name="Mol. Biol. Evol.">
        <title>Broad Genomic Sampling Reveals a Smut Pathogenic Ancestry of the Fungal Clade Ustilaginomycotina.</title>
        <authorList>
            <person name="Kijpornyongpan T."/>
            <person name="Mondo S.J."/>
            <person name="Barry K."/>
            <person name="Sandor L."/>
            <person name="Lee J."/>
            <person name="Lipzen A."/>
            <person name="Pangilinan J."/>
            <person name="LaButti K."/>
            <person name="Hainaut M."/>
            <person name="Henrissat B."/>
            <person name="Grigoriev I.V."/>
            <person name="Spatafora J.W."/>
            <person name="Aime M.C."/>
        </authorList>
    </citation>
    <scope>NUCLEOTIDE SEQUENCE [LARGE SCALE GENOMIC DNA]</scope>
    <source>
        <strain evidence="3 4">MCA 4186</strain>
    </source>
</reference>
<feature type="region of interest" description="Disordered" evidence="1">
    <location>
        <begin position="339"/>
        <end position="361"/>
    </location>
</feature>
<feature type="compositionally biased region" description="Low complexity" evidence="1">
    <location>
        <begin position="864"/>
        <end position="880"/>
    </location>
</feature>
<dbReference type="EMBL" id="KZ819285">
    <property type="protein sequence ID" value="PWO00370.1"/>
    <property type="molecule type" value="Genomic_DNA"/>
</dbReference>
<feature type="compositionally biased region" description="Low complexity" evidence="1">
    <location>
        <begin position="168"/>
        <end position="179"/>
    </location>
</feature>
<evidence type="ECO:0000313" key="3">
    <source>
        <dbReference type="EMBL" id="PWO00370.1"/>
    </source>
</evidence>
<dbReference type="InterPro" id="IPR000210">
    <property type="entry name" value="BTB/POZ_dom"/>
</dbReference>
<dbReference type="Proteomes" id="UP000245946">
    <property type="component" value="Unassembled WGS sequence"/>
</dbReference>
<feature type="domain" description="BTB" evidence="2">
    <location>
        <begin position="618"/>
        <end position="713"/>
    </location>
</feature>
<feature type="region of interest" description="Disordered" evidence="1">
    <location>
        <begin position="211"/>
        <end position="314"/>
    </location>
</feature>
<feature type="compositionally biased region" description="Low complexity" evidence="1">
    <location>
        <begin position="121"/>
        <end position="149"/>
    </location>
</feature>
<dbReference type="PANTHER" id="PTHR24413">
    <property type="entry name" value="SPECKLE-TYPE POZ PROTEIN"/>
    <property type="match status" value="1"/>
</dbReference>
<feature type="region of interest" description="Disordered" evidence="1">
    <location>
        <begin position="1"/>
        <end position="179"/>
    </location>
</feature>
<evidence type="ECO:0000256" key="1">
    <source>
        <dbReference type="SAM" id="MobiDB-lite"/>
    </source>
</evidence>
<feature type="compositionally biased region" description="Low complexity" evidence="1">
    <location>
        <begin position="274"/>
        <end position="291"/>
    </location>
</feature>
<dbReference type="RefSeq" id="XP_025600648.1">
    <property type="nucleotide sequence ID" value="XM_025741540.1"/>
</dbReference>
<dbReference type="STRING" id="58919.A0A316ZFR7"/>
<proteinExistence type="predicted"/>
<dbReference type="GeneID" id="37269084"/>
<dbReference type="CDD" id="cd18186">
    <property type="entry name" value="BTB_POZ_ZBTB_KLHL-like"/>
    <property type="match status" value="1"/>
</dbReference>
<feature type="region of interest" description="Disordered" evidence="1">
    <location>
        <begin position="986"/>
        <end position="1028"/>
    </location>
</feature>
<gene>
    <name evidence="3" type="ORF">FA09DRAFT_327817</name>
</gene>
<feature type="compositionally biased region" description="Pro residues" evidence="1">
    <location>
        <begin position="150"/>
        <end position="167"/>
    </location>
</feature>
<dbReference type="Gene3D" id="3.30.710.10">
    <property type="entry name" value="Potassium Channel Kv1.1, Chain A"/>
    <property type="match status" value="1"/>
</dbReference>
<organism evidence="3 4">
    <name type="scientific">Tilletiopsis washingtonensis</name>
    <dbReference type="NCBI Taxonomy" id="58919"/>
    <lineage>
        <taxon>Eukaryota</taxon>
        <taxon>Fungi</taxon>
        <taxon>Dikarya</taxon>
        <taxon>Basidiomycota</taxon>
        <taxon>Ustilaginomycotina</taxon>
        <taxon>Exobasidiomycetes</taxon>
        <taxon>Entylomatales</taxon>
        <taxon>Entylomatales incertae sedis</taxon>
        <taxon>Tilletiopsis</taxon>
    </lineage>
</organism>
<evidence type="ECO:0000259" key="2">
    <source>
        <dbReference type="PROSITE" id="PS50097"/>
    </source>
</evidence>
<feature type="compositionally biased region" description="Low complexity" evidence="1">
    <location>
        <begin position="78"/>
        <end position="103"/>
    </location>
</feature>
<feature type="compositionally biased region" description="Pro residues" evidence="1">
    <location>
        <begin position="45"/>
        <end position="54"/>
    </location>
</feature>
<feature type="region of interest" description="Disordered" evidence="1">
    <location>
        <begin position="858"/>
        <end position="883"/>
    </location>
</feature>
<feature type="region of interest" description="Disordered" evidence="1">
    <location>
        <begin position="382"/>
        <end position="410"/>
    </location>
</feature>
<protein>
    <recommendedName>
        <fullName evidence="2">BTB domain-containing protein</fullName>
    </recommendedName>
</protein>
<dbReference type="InterPro" id="IPR011333">
    <property type="entry name" value="SKP1/BTB/POZ_sf"/>
</dbReference>
<keyword evidence="4" id="KW-1185">Reference proteome</keyword>
<feature type="compositionally biased region" description="Polar residues" evidence="1">
    <location>
        <begin position="798"/>
        <end position="810"/>
    </location>
</feature>
<dbReference type="OrthoDB" id="288590at2759"/>
<feature type="compositionally biased region" description="Low complexity" evidence="1">
    <location>
        <begin position="22"/>
        <end position="44"/>
    </location>
</feature>
<feature type="compositionally biased region" description="Low complexity" evidence="1">
    <location>
        <begin position="55"/>
        <end position="66"/>
    </location>
</feature>
<accession>A0A316ZFR7</accession>
<feature type="compositionally biased region" description="Pro residues" evidence="1">
    <location>
        <begin position="989"/>
        <end position="1000"/>
    </location>
</feature>
<feature type="region of interest" description="Disordered" evidence="1">
    <location>
        <begin position="782"/>
        <end position="844"/>
    </location>
</feature>